<keyword evidence="1" id="KW-0040">ANK repeat</keyword>
<sequence>MRSTEEKTVLLCALDNDVEGLKSLLESSDTQQPENILWEKDEMGRNALFAACIFGRSGIVRELVQNGADVNELTPRGYSPLHYSAMWGQLDTLKCLVDLNADLQAVNFRGEKAVDLARRYDKLDCAEYLAWAEAKHSLQALIQDVRDIIADPEKVQGKLNKEDKSHAWKSTGLEYLPGRYRGGVSSMETDSVTGADVESVQGGMISLDPVVDGILMDSFCQQQGWVRVYEEARRGWGGVGVNGGIVLGADGSGCAPHCTTSPPPNVSRSFVVAVSRQGRDYDVSSSFRE</sequence>
<dbReference type="InterPro" id="IPR036770">
    <property type="entry name" value="Ankyrin_rpt-contain_sf"/>
</dbReference>
<reference evidence="2 3" key="1">
    <citation type="submission" date="2023-09" db="EMBL/GenBank/DDBJ databases">
        <authorList>
            <person name="Wang M."/>
        </authorList>
    </citation>
    <scope>NUCLEOTIDE SEQUENCE [LARGE SCALE GENOMIC DNA]</scope>
    <source>
        <strain evidence="2">GT-2023</strain>
        <tissue evidence="2">Liver</tissue>
    </source>
</reference>
<evidence type="ECO:0000313" key="2">
    <source>
        <dbReference type="EMBL" id="KAL1280543.1"/>
    </source>
</evidence>
<dbReference type="EMBL" id="JAYMGO010000002">
    <property type="protein sequence ID" value="KAL1280543.1"/>
    <property type="molecule type" value="Genomic_DNA"/>
</dbReference>
<dbReference type="InterPro" id="IPR039323">
    <property type="entry name" value="ANKRD_45/46/60"/>
</dbReference>
<feature type="repeat" description="ANK" evidence="1">
    <location>
        <begin position="76"/>
        <end position="108"/>
    </location>
</feature>
<dbReference type="InterPro" id="IPR002110">
    <property type="entry name" value="Ankyrin_rpt"/>
</dbReference>
<protein>
    <recommendedName>
        <fullName evidence="4">Ankyrin repeat domain-containing protein 45</fullName>
    </recommendedName>
</protein>
<dbReference type="PROSITE" id="PS50297">
    <property type="entry name" value="ANK_REP_REGION"/>
    <property type="match status" value="2"/>
</dbReference>
<dbReference type="PANTHER" id="PTHR22677:SF4">
    <property type="entry name" value="USHER SYNDROME TYPE-1G PROTEIN-LIKE PROTEIN"/>
    <property type="match status" value="1"/>
</dbReference>
<feature type="repeat" description="ANK" evidence="1">
    <location>
        <begin position="43"/>
        <end position="75"/>
    </location>
</feature>
<proteinExistence type="predicted"/>
<dbReference type="PROSITE" id="PS50088">
    <property type="entry name" value="ANK_REPEAT"/>
    <property type="match status" value="2"/>
</dbReference>
<dbReference type="Gene3D" id="1.25.40.20">
    <property type="entry name" value="Ankyrin repeat-containing domain"/>
    <property type="match status" value="1"/>
</dbReference>
<dbReference type="PANTHER" id="PTHR22677">
    <property type="entry name" value="ANKYRIN REPEAT DOMAIN-CONTAINING PROTEIN 60"/>
    <property type="match status" value="1"/>
</dbReference>
<dbReference type="SMART" id="SM00248">
    <property type="entry name" value="ANK"/>
    <property type="match status" value="2"/>
</dbReference>
<dbReference type="SUPFAM" id="SSF48403">
    <property type="entry name" value="Ankyrin repeat"/>
    <property type="match status" value="1"/>
</dbReference>
<gene>
    <name evidence="2" type="ORF">QQF64_015143</name>
</gene>
<evidence type="ECO:0000313" key="3">
    <source>
        <dbReference type="Proteomes" id="UP001558613"/>
    </source>
</evidence>
<dbReference type="Proteomes" id="UP001558613">
    <property type="component" value="Unassembled WGS sequence"/>
</dbReference>
<accession>A0ABR3NU60</accession>
<name>A0ABR3NU60_9TELE</name>
<keyword evidence="3" id="KW-1185">Reference proteome</keyword>
<comment type="caution">
    <text evidence="2">The sequence shown here is derived from an EMBL/GenBank/DDBJ whole genome shotgun (WGS) entry which is preliminary data.</text>
</comment>
<evidence type="ECO:0000256" key="1">
    <source>
        <dbReference type="PROSITE-ProRule" id="PRU00023"/>
    </source>
</evidence>
<organism evidence="2 3">
    <name type="scientific">Cirrhinus molitorella</name>
    <name type="common">mud carp</name>
    <dbReference type="NCBI Taxonomy" id="172907"/>
    <lineage>
        <taxon>Eukaryota</taxon>
        <taxon>Metazoa</taxon>
        <taxon>Chordata</taxon>
        <taxon>Craniata</taxon>
        <taxon>Vertebrata</taxon>
        <taxon>Euteleostomi</taxon>
        <taxon>Actinopterygii</taxon>
        <taxon>Neopterygii</taxon>
        <taxon>Teleostei</taxon>
        <taxon>Ostariophysi</taxon>
        <taxon>Cypriniformes</taxon>
        <taxon>Cyprinidae</taxon>
        <taxon>Labeoninae</taxon>
        <taxon>Labeonini</taxon>
        <taxon>Cirrhinus</taxon>
    </lineage>
</organism>
<dbReference type="Pfam" id="PF12796">
    <property type="entry name" value="Ank_2"/>
    <property type="match status" value="1"/>
</dbReference>
<evidence type="ECO:0008006" key="4">
    <source>
        <dbReference type="Google" id="ProtNLM"/>
    </source>
</evidence>